<keyword evidence="9" id="KW-1185">Reference proteome</keyword>
<evidence type="ECO:0000313" key="8">
    <source>
        <dbReference type="EMBL" id="SDY10166.1"/>
    </source>
</evidence>
<dbReference type="PANTHER" id="PTHR47268">
    <property type="entry name" value="ACYLPHOSPHATASE"/>
    <property type="match status" value="1"/>
</dbReference>
<feature type="domain" description="Acylphosphatase-like" evidence="7">
    <location>
        <begin position="4"/>
        <end position="91"/>
    </location>
</feature>
<name>A0A1H3H3T0_9GAMM</name>
<evidence type="ECO:0000256" key="6">
    <source>
        <dbReference type="RuleBase" id="RU004168"/>
    </source>
</evidence>
<accession>A0A1H3H3T0</accession>
<dbReference type="RefSeq" id="WP_092687978.1">
    <property type="nucleotide sequence ID" value="NZ_FNPK01000003.1"/>
</dbReference>
<dbReference type="Pfam" id="PF00708">
    <property type="entry name" value="Acylphosphatase"/>
    <property type="match status" value="1"/>
</dbReference>
<dbReference type="GO" id="GO:0003998">
    <property type="term" value="F:acylphosphatase activity"/>
    <property type="evidence" value="ECO:0007669"/>
    <property type="project" value="UniProtKB-EC"/>
</dbReference>
<dbReference type="InterPro" id="IPR017968">
    <property type="entry name" value="Acylphosphatase_CS"/>
</dbReference>
<sequence length="91" mass="10329">MNKAIKLIIRGRVQGVGYRRWFEQQALALALTGYVKNLDSGEVEAVIVGHFDVLQELISRSYDGPPRAEVVQVFQIILAHEQNFVGFNMLR</sequence>
<dbReference type="PROSITE" id="PS00151">
    <property type="entry name" value="ACYLPHOSPHATASE_2"/>
    <property type="match status" value="1"/>
</dbReference>
<protein>
    <recommendedName>
        <fullName evidence="3 5">acylphosphatase</fullName>
        <ecNumber evidence="2 5">3.6.1.7</ecNumber>
    </recommendedName>
</protein>
<comment type="catalytic activity">
    <reaction evidence="4 5">
        <text>an acyl phosphate + H2O = a carboxylate + phosphate + H(+)</text>
        <dbReference type="Rhea" id="RHEA:14965"/>
        <dbReference type="ChEBI" id="CHEBI:15377"/>
        <dbReference type="ChEBI" id="CHEBI:15378"/>
        <dbReference type="ChEBI" id="CHEBI:29067"/>
        <dbReference type="ChEBI" id="CHEBI:43474"/>
        <dbReference type="ChEBI" id="CHEBI:59918"/>
        <dbReference type="EC" id="3.6.1.7"/>
    </reaction>
</comment>
<reference evidence="9" key="1">
    <citation type="submission" date="2016-10" db="EMBL/GenBank/DDBJ databases">
        <authorList>
            <person name="Varghese N."/>
            <person name="Submissions S."/>
        </authorList>
    </citation>
    <scope>NUCLEOTIDE SEQUENCE [LARGE SCALE GENOMIC DNA]</scope>
    <source>
        <strain evidence="9">ANC 5109</strain>
    </source>
</reference>
<dbReference type="PROSITE" id="PS51160">
    <property type="entry name" value="ACYLPHOSPHATASE_3"/>
    <property type="match status" value="1"/>
</dbReference>
<evidence type="ECO:0000259" key="7">
    <source>
        <dbReference type="PROSITE" id="PS51160"/>
    </source>
</evidence>
<dbReference type="PANTHER" id="PTHR47268:SF4">
    <property type="entry name" value="ACYLPHOSPHATASE"/>
    <property type="match status" value="1"/>
</dbReference>
<gene>
    <name evidence="8" type="ORF">SAMN05421643_103223</name>
</gene>
<dbReference type="Proteomes" id="UP000199035">
    <property type="component" value="Unassembled WGS sequence"/>
</dbReference>
<evidence type="ECO:0000256" key="2">
    <source>
        <dbReference type="ARBA" id="ARBA00012150"/>
    </source>
</evidence>
<dbReference type="EMBL" id="FNPK01000003">
    <property type="protein sequence ID" value="SDY10166.1"/>
    <property type="molecule type" value="Genomic_DNA"/>
</dbReference>
<dbReference type="InterPro" id="IPR036046">
    <property type="entry name" value="Acylphosphatase-like_dom_sf"/>
</dbReference>
<evidence type="ECO:0000313" key="9">
    <source>
        <dbReference type="Proteomes" id="UP000199035"/>
    </source>
</evidence>
<keyword evidence="5" id="KW-0378">Hydrolase</keyword>
<feature type="active site" evidence="5">
    <location>
        <position position="19"/>
    </location>
</feature>
<evidence type="ECO:0000256" key="3">
    <source>
        <dbReference type="ARBA" id="ARBA00015991"/>
    </source>
</evidence>
<dbReference type="AlphaFoldDB" id="A0A1H3H3T0"/>
<evidence type="ECO:0000256" key="4">
    <source>
        <dbReference type="ARBA" id="ARBA00047645"/>
    </source>
</evidence>
<proteinExistence type="inferred from homology"/>
<dbReference type="InterPro" id="IPR020456">
    <property type="entry name" value="Acylphosphatase"/>
</dbReference>
<dbReference type="InterPro" id="IPR001792">
    <property type="entry name" value="Acylphosphatase-like_dom"/>
</dbReference>
<evidence type="ECO:0000256" key="1">
    <source>
        <dbReference type="ARBA" id="ARBA00005614"/>
    </source>
</evidence>
<dbReference type="EC" id="3.6.1.7" evidence="2 5"/>
<organism evidence="8 9">
    <name type="scientific">Acinetobacter kyonggiensis</name>
    <dbReference type="NCBI Taxonomy" id="595670"/>
    <lineage>
        <taxon>Bacteria</taxon>
        <taxon>Pseudomonadati</taxon>
        <taxon>Pseudomonadota</taxon>
        <taxon>Gammaproteobacteria</taxon>
        <taxon>Moraxellales</taxon>
        <taxon>Moraxellaceae</taxon>
        <taxon>Acinetobacter</taxon>
    </lineage>
</organism>
<dbReference type="Gene3D" id="3.30.70.100">
    <property type="match status" value="1"/>
</dbReference>
<feature type="active site" evidence="5">
    <location>
        <position position="37"/>
    </location>
</feature>
<dbReference type="STRING" id="595670.SAMN05421643_103223"/>
<comment type="similarity">
    <text evidence="1 6">Belongs to the acylphosphatase family.</text>
</comment>
<evidence type="ECO:0000256" key="5">
    <source>
        <dbReference type="PROSITE-ProRule" id="PRU00520"/>
    </source>
</evidence>
<dbReference type="SUPFAM" id="SSF54975">
    <property type="entry name" value="Acylphosphatase/BLUF domain-like"/>
    <property type="match status" value="1"/>
</dbReference>